<gene>
    <name evidence="4" type="ORF">SAMN04487970_101777</name>
</gene>
<name>A0A1G4RP58_9BACL</name>
<evidence type="ECO:0000259" key="3">
    <source>
        <dbReference type="PROSITE" id="PS51272"/>
    </source>
</evidence>
<keyword evidence="1 2" id="KW-0732">Signal</keyword>
<sequence length="1039" mass="112620">MKKSLSAILSLAMAFSMFSSVALGADAKKTSADFTDLKDLDAATKAKFDEMISAGIFDGVKEGTFGLKDKMNRAQFAKVAALIFNLKVDTSLKTSSFSDVKSISEDPANGYALPYIEAVKAAGITDGYAPGQFNPAGDVTKEQLATFLIRGLNKDSEGKNKTGVSDKTVSDWAKGYVALALELKLLGNSTDGAFGGTSAATRDLLVTSSYEAKKQYVDTNKPAKASVKEVKAVDYNKVQVTLDREVDADKATFVLKKGTAETKYEAKDKDVKWSEDKKVATVTLKDGQKIVDATYTVTLGGLDASTVDKVSGEFKGENEKLSKIDFVTANDTVARSKQVRIQIKPTNQYGQLASMPAGNYSVNIPLPDSNATVKKSSDGTKMYVELNTDIQNIYSNYNFTVNVWSTDQREISQTKVFKIGEYPYIAKIELGEVKYNNDKEAITASGNEAVVKMTQYDQYGGEITVNSGGNQKIQDSKPNLMPKNSGVFDEALDTKIEDKDGDGIKEVIVFVKSDKKIKTSGEFTLQVWGGGTGSTATIKVSATKIATKVELGDFNKSNIATNDKDIYLDLIAYDAAGTKLTPDEIVDNVKDNRFNISVNGPLDFGPSDNVPKSMMDIKGQVVTAGEHKGKLHFAKVASKNSGSVWVYINNMTGPDNNKSKPYSIVDARYPVSIKTITEGANKAVAGADIKTKYQLIDNYQEVIKDNLDGFRENNSNKNVSYDVYASVANSGGVQFKLTDIKVNKKETNQISPEGKILSMKDFSDKEMELKTSTTFGVGSTDVKFTIRKYVDGQVTDNNVSSVTKKISVIDPTKEDLRYSLAPLDSLFKTLDDNAYKGDEMNRLADGTSKLAREVKIEARDTSGSLVAYPAKISEVTADNISFVSTTEGKPVNNKGYVLGNKPGTANITAYFLNAKGESVSASGTVTVKGDAIKMVTLERDDSNKNVSVGTYNAWDLMGNITLKDNYANEFKNDFIHKYDKITKVRYLIKDASTLADGKTAIAQVDASQPDRIKINGTGTFTITATTSNGLSVITTVNVN</sequence>
<feature type="signal peptide" evidence="2">
    <location>
        <begin position="1"/>
        <end position="24"/>
    </location>
</feature>
<dbReference type="InterPro" id="IPR001119">
    <property type="entry name" value="SLH_dom"/>
</dbReference>
<keyword evidence="5" id="KW-1185">Reference proteome</keyword>
<reference evidence="5" key="1">
    <citation type="submission" date="2016-10" db="EMBL/GenBank/DDBJ databases">
        <authorList>
            <person name="Varghese N."/>
            <person name="Submissions S."/>
        </authorList>
    </citation>
    <scope>NUCLEOTIDE SEQUENCE [LARGE SCALE GENOMIC DNA]</scope>
    <source>
        <strain evidence="5">CGMCC 1.8946</strain>
    </source>
</reference>
<dbReference type="Gene3D" id="2.60.40.1220">
    <property type="match status" value="1"/>
</dbReference>
<organism evidence="4 5">
    <name type="scientific">Paenibacillus tianmuensis</name>
    <dbReference type="NCBI Taxonomy" id="624147"/>
    <lineage>
        <taxon>Bacteria</taxon>
        <taxon>Bacillati</taxon>
        <taxon>Bacillota</taxon>
        <taxon>Bacilli</taxon>
        <taxon>Bacillales</taxon>
        <taxon>Paenibacillaceae</taxon>
        <taxon>Paenibacillus</taxon>
    </lineage>
</organism>
<protein>
    <submittedName>
        <fullName evidence="4">S-layer homology domain-containing protein</fullName>
    </submittedName>
</protein>
<dbReference type="EMBL" id="FMTT01000017">
    <property type="protein sequence ID" value="SCW58451.1"/>
    <property type="molecule type" value="Genomic_DNA"/>
</dbReference>
<evidence type="ECO:0000256" key="2">
    <source>
        <dbReference type="SAM" id="SignalP"/>
    </source>
</evidence>
<dbReference type="InterPro" id="IPR014755">
    <property type="entry name" value="Cu-Rt/internalin_Ig-like"/>
</dbReference>
<dbReference type="Pfam" id="PF00395">
    <property type="entry name" value="SLH"/>
    <property type="match status" value="1"/>
</dbReference>
<dbReference type="Proteomes" id="UP000198601">
    <property type="component" value="Unassembled WGS sequence"/>
</dbReference>
<dbReference type="PROSITE" id="PS51272">
    <property type="entry name" value="SLH"/>
    <property type="match status" value="2"/>
</dbReference>
<proteinExistence type="predicted"/>
<dbReference type="STRING" id="624147.SAMN04487970_101777"/>
<dbReference type="AlphaFoldDB" id="A0A1G4RP58"/>
<evidence type="ECO:0000313" key="4">
    <source>
        <dbReference type="EMBL" id="SCW58451.1"/>
    </source>
</evidence>
<evidence type="ECO:0000256" key="1">
    <source>
        <dbReference type="ARBA" id="ARBA00022729"/>
    </source>
</evidence>
<feature type="domain" description="SLH" evidence="3">
    <location>
        <begin position="99"/>
        <end position="162"/>
    </location>
</feature>
<accession>A0A1G4RP58</accession>
<evidence type="ECO:0000313" key="5">
    <source>
        <dbReference type="Proteomes" id="UP000198601"/>
    </source>
</evidence>
<feature type="domain" description="SLH" evidence="3">
    <location>
        <begin position="30"/>
        <end position="94"/>
    </location>
</feature>
<feature type="chain" id="PRO_5011746154" evidence="2">
    <location>
        <begin position="25"/>
        <end position="1039"/>
    </location>
</feature>